<dbReference type="EMBL" id="JBHSJG010000036">
    <property type="protein sequence ID" value="MFC4988640.1"/>
    <property type="molecule type" value="Genomic_DNA"/>
</dbReference>
<sequence length="141" mass="14328">MSETARARSGLVAIDHRTALVAAGDLLLLAGLLIVGVIQHGTDPLADPLATAETMAPFVLAWLPVAALAGLYAADAFASPGRAIRLVTVGWLAAANVGLILRSSPAFDGGAAWPFNLVIAGLGLVVLVVWRGAVAAVSARR</sequence>
<evidence type="ECO:0000256" key="1">
    <source>
        <dbReference type="SAM" id="Phobius"/>
    </source>
</evidence>
<keyword evidence="1" id="KW-0472">Membrane</keyword>
<dbReference type="AlphaFoldDB" id="A0ABD5QFZ3"/>
<feature type="transmembrane region" description="Helical" evidence="1">
    <location>
        <begin position="54"/>
        <end position="74"/>
    </location>
</feature>
<keyword evidence="1" id="KW-0812">Transmembrane</keyword>
<comment type="caution">
    <text evidence="2">The sequence shown here is derived from an EMBL/GenBank/DDBJ whole genome shotgun (WGS) entry which is preliminary data.</text>
</comment>
<organism evidence="2 3">
    <name type="scientific">Saliphagus infecundisoli</name>
    <dbReference type="NCBI Taxonomy" id="1849069"/>
    <lineage>
        <taxon>Archaea</taxon>
        <taxon>Methanobacteriati</taxon>
        <taxon>Methanobacteriota</taxon>
        <taxon>Stenosarchaea group</taxon>
        <taxon>Halobacteria</taxon>
        <taxon>Halobacteriales</taxon>
        <taxon>Natrialbaceae</taxon>
        <taxon>Saliphagus</taxon>
    </lineage>
</organism>
<dbReference type="RefSeq" id="WP_224827382.1">
    <property type="nucleotide sequence ID" value="NZ_JAIVEF010000001.1"/>
</dbReference>
<keyword evidence="3" id="KW-1185">Reference proteome</keyword>
<dbReference type="InterPro" id="IPR021414">
    <property type="entry name" value="DUF3054"/>
</dbReference>
<accession>A0ABD5QFZ3</accession>
<dbReference type="Pfam" id="PF11255">
    <property type="entry name" value="DUF3054"/>
    <property type="match status" value="1"/>
</dbReference>
<evidence type="ECO:0000313" key="2">
    <source>
        <dbReference type="EMBL" id="MFC4988640.1"/>
    </source>
</evidence>
<gene>
    <name evidence="2" type="ORF">ACFPFO_12875</name>
</gene>
<proteinExistence type="predicted"/>
<keyword evidence="1" id="KW-1133">Transmembrane helix</keyword>
<evidence type="ECO:0000313" key="3">
    <source>
        <dbReference type="Proteomes" id="UP001595925"/>
    </source>
</evidence>
<feature type="transmembrane region" description="Helical" evidence="1">
    <location>
        <begin position="83"/>
        <end position="101"/>
    </location>
</feature>
<protein>
    <submittedName>
        <fullName evidence="2">DUF3054 domain-containing protein</fullName>
    </submittedName>
</protein>
<feature type="transmembrane region" description="Helical" evidence="1">
    <location>
        <begin position="113"/>
        <end position="137"/>
    </location>
</feature>
<feature type="transmembrane region" description="Helical" evidence="1">
    <location>
        <begin position="20"/>
        <end position="42"/>
    </location>
</feature>
<name>A0ABD5QFZ3_9EURY</name>
<dbReference type="Proteomes" id="UP001595925">
    <property type="component" value="Unassembled WGS sequence"/>
</dbReference>
<reference evidence="2 3" key="1">
    <citation type="journal article" date="2019" name="Int. J. Syst. Evol. Microbiol.">
        <title>The Global Catalogue of Microorganisms (GCM) 10K type strain sequencing project: providing services to taxonomists for standard genome sequencing and annotation.</title>
        <authorList>
            <consortium name="The Broad Institute Genomics Platform"/>
            <consortium name="The Broad Institute Genome Sequencing Center for Infectious Disease"/>
            <person name="Wu L."/>
            <person name="Ma J."/>
        </authorList>
    </citation>
    <scope>NUCLEOTIDE SEQUENCE [LARGE SCALE GENOMIC DNA]</scope>
    <source>
        <strain evidence="2 3">CGMCC 1.15824</strain>
    </source>
</reference>